<gene>
    <name evidence="6" type="ORF">HYFRA_00004904</name>
</gene>
<keyword evidence="4 5" id="KW-0472">Membrane</keyword>
<dbReference type="InterPro" id="IPR007568">
    <property type="entry name" value="RTA1"/>
</dbReference>
<accession>A0A9N9PEL4</accession>
<feature type="transmembrane region" description="Helical" evidence="5">
    <location>
        <begin position="234"/>
        <end position="255"/>
    </location>
</feature>
<dbReference type="Pfam" id="PF04479">
    <property type="entry name" value="RTA1"/>
    <property type="match status" value="1"/>
</dbReference>
<keyword evidence="2 5" id="KW-0812">Transmembrane</keyword>
<protein>
    <recommendedName>
        <fullName evidence="8">RTA1-domain-containing protein</fullName>
    </recommendedName>
</protein>
<dbReference type="AlphaFoldDB" id="A0A9N9PEL4"/>
<sequence length="335" mass="36637">MSNTTIITSQGAPGNDITQWTGNQTLWEKPYLCTLDTCDLTFSSFMYRPTVAGNGLFAGLFALFLLTQLFLGIKHKTWGYMVAMILGLVLEIGGYISRILIHNSPFNNDFFLAYLVMLTIAPAFLTAAIYLCLARIVNIYGAELSRFKPRTYTLVFCTCDFISLVLQALGGAIASSADDKKGSELGKNLMLAGLIFQVVSLTLFAGCCGDFALRVFKRKGARNQKYIDIVSSRLFKAFLIGLFTSSLTITIRSIYRCVELAGGFNSDLFTGDEAVFMILEGVMIVLATACLTALHPAVAFQGVWHEVDFSYRVKKGQGKVLSEGGVEDVELGGRA</sequence>
<comment type="subcellular location">
    <subcellularLocation>
        <location evidence="1">Membrane</location>
        <topology evidence="1">Multi-pass membrane protein</topology>
    </subcellularLocation>
</comment>
<keyword evidence="3 5" id="KW-1133">Transmembrane helix</keyword>
<dbReference type="EMBL" id="CAJVRL010000002">
    <property type="protein sequence ID" value="CAG8949279.1"/>
    <property type="molecule type" value="Genomic_DNA"/>
</dbReference>
<organism evidence="6 7">
    <name type="scientific">Hymenoscyphus fraxineus</name>
    <dbReference type="NCBI Taxonomy" id="746836"/>
    <lineage>
        <taxon>Eukaryota</taxon>
        <taxon>Fungi</taxon>
        <taxon>Dikarya</taxon>
        <taxon>Ascomycota</taxon>
        <taxon>Pezizomycotina</taxon>
        <taxon>Leotiomycetes</taxon>
        <taxon>Helotiales</taxon>
        <taxon>Helotiaceae</taxon>
        <taxon>Hymenoscyphus</taxon>
    </lineage>
</organism>
<evidence type="ECO:0000313" key="7">
    <source>
        <dbReference type="Proteomes" id="UP000696280"/>
    </source>
</evidence>
<keyword evidence="7" id="KW-1185">Reference proteome</keyword>
<name>A0A9N9PEL4_9HELO</name>
<evidence type="ECO:0000313" key="6">
    <source>
        <dbReference type="EMBL" id="CAG8949279.1"/>
    </source>
</evidence>
<feature type="transmembrane region" description="Helical" evidence="5">
    <location>
        <begin position="189"/>
        <end position="213"/>
    </location>
</feature>
<dbReference type="Proteomes" id="UP000696280">
    <property type="component" value="Unassembled WGS sequence"/>
</dbReference>
<dbReference type="PANTHER" id="PTHR31465:SF9">
    <property type="entry name" value="SPHINGOID LONG-CHAIN BASE TRANSPORTER RSB1"/>
    <property type="match status" value="1"/>
</dbReference>
<evidence type="ECO:0008006" key="8">
    <source>
        <dbReference type="Google" id="ProtNLM"/>
    </source>
</evidence>
<evidence type="ECO:0000256" key="4">
    <source>
        <dbReference type="ARBA" id="ARBA00023136"/>
    </source>
</evidence>
<proteinExistence type="predicted"/>
<dbReference type="OrthoDB" id="4521223at2759"/>
<dbReference type="GO" id="GO:0000324">
    <property type="term" value="C:fungal-type vacuole"/>
    <property type="evidence" value="ECO:0007669"/>
    <property type="project" value="TreeGrafter"/>
</dbReference>
<feature type="transmembrane region" description="Helical" evidence="5">
    <location>
        <begin position="51"/>
        <end position="71"/>
    </location>
</feature>
<evidence type="ECO:0000256" key="1">
    <source>
        <dbReference type="ARBA" id="ARBA00004141"/>
    </source>
</evidence>
<feature type="transmembrane region" description="Helical" evidence="5">
    <location>
        <begin position="275"/>
        <end position="294"/>
    </location>
</feature>
<dbReference type="PANTHER" id="PTHR31465">
    <property type="entry name" value="PROTEIN RTA1-RELATED"/>
    <property type="match status" value="1"/>
</dbReference>
<dbReference type="GO" id="GO:0005886">
    <property type="term" value="C:plasma membrane"/>
    <property type="evidence" value="ECO:0007669"/>
    <property type="project" value="TreeGrafter"/>
</dbReference>
<reference evidence="6" key="1">
    <citation type="submission" date="2021-07" db="EMBL/GenBank/DDBJ databases">
        <authorList>
            <person name="Durling M."/>
        </authorList>
    </citation>
    <scope>NUCLEOTIDE SEQUENCE</scope>
</reference>
<evidence type="ECO:0000256" key="5">
    <source>
        <dbReference type="SAM" id="Phobius"/>
    </source>
</evidence>
<feature type="transmembrane region" description="Helical" evidence="5">
    <location>
        <begin position="78"/>
        <end position="99"/>
    </location>
</feature>
<feature type="transmembrane region" description="Helical" evidence="5">
    <location>
        <begin position="154"/>
        <end position="177"/>
    </location>
</feature>
<comment type="caution">
    <text evidence="6">The sequence shown here is derived from an EMBL/GenBank/DDBJ whole genome shotgun (WGS) entry which is preliminary data.</text>
</comment>
<evidence type="ECO:0000256" key="3">
    <source>
        <dbReference type="ARBA" id="ARBA00022989"/>
    </source>
</evidence>
<evidence type="ECO:0000256" key="2">
    <source>
        <dbReference type="ARBA" id="ARBA00022692"/>
    </source>
</evidence>
<feature type="transmembrane region" description="Helical" evidence="5">
    <location>
        <begin position="111"/>
        <end position="133"/>
    </location>
</feature>